<dbReference type="EMBL" id="CP110615">
    <property type="protein sequence ID" value="UZJ24112.1"/>
    <property type="molecule type" value="Genomic_DNA"/>
</dbReference>
<comment type="similarity">
    <text evidence="2">Belongs to the UPF0126 family.</text>
</comment>
<proteinExistence type="inferred from homology"/>
<evidence type="ECO:0000313" key="10">
    <source>
        <dbReference type="Proteomes" id="UP001164965"/>
    </source>
</evidence>
<feature type="transmembrane region" description="Helical" evidence="7">
    <location>
        <begin position="90"/>
        <end position="109"/>
    </location>
</feature>
<evidence type="ECO:0000256" key="4">
    <source>
        <dbReference type="ARBA" id="ARBA00022692"/>
    </source>
</evidence>
<sequence length="199" mass="19802">MLLLVLELVGVTAFAASGALAAVRARLDIFGVCVLGATTALGGGVLRDLLLGITPPTALTDGRYLAAALVTSLLVFRFNPGVARLRRSVLVLDAAGMGLFATGGATTALAAGGSALAACIIGMTTAIGGGVLRDVLLREIPTVLRMEIYALAALAGSVVVVAGTAAGLRPGVASVFGALLATGLRGVALRRGWNAPLAR</sequence>
<evidence type="ECO:0000256" key="3">
    <source>
        <dbReference type="ARBA" id="ARBA00022475"/>
    </source>
</evidence>
<reference evidence="9" key="1">
    <citation type="submission" date="2022-10" db="EMBL/GenBank/DDBJ databases">
        <title>Rhodococcus sp.75.</title>
        <authorList>
            <person name="Sun M."/>
        </authorList>
    </citation>
    <scope>NUCLEOTIDE SEQUENCE</scope>
    <source>
        <strain evidence="9">75</strain>
    </source>
</reference>
<dbReference type="Proteomes" id="UP001164965">
    <property type="component" value="Chromosome"/>
</dbReference>
<evidence type="ECO:0000256" key="7">
    <source>
        <dbReference type="SAM" id="Phobius"/>
    </source>
</evidence>
<gene>
    <name evidence="9" type="ORF">RHODO2019_13195</name>
</gene>
<keyword evidence="4 7" id="KW-0812">Transmembrane</keyword>
<protein>
    <submittedName>
        <fullName evidence="9">TRIC cation channel family protein</fullName>
    </submittedName>
</protein>
<keyword evidence="3" id="KW-1003">Cell membrane</keyword>
<dbReference type="Pfam" id="PF03458">
    <property type="entry name" value="Gly_transporter"/>
    <property type="match status" value="2"/>
</dbReference>
<evidence type="ECO:0000256" key="2">
    <source>
        <dbReference type="ARBA" id="ARBA00008193"/>
    </source>
</evidence>
<evidence type="ECO:0000256" key="1">
    <source>
        <dbReference type="ARBA" id="ARBA00004651"/>
    </source>
</evidence>
<evidence type="ECO:0000259" key="8">
    <source>
        <dbReference type="Pfam" id="PF03458"/>
    </source>
</evidence>
<keyword evidence="6 7" id="KW-0472">Membrane</keyword>
<feature type="domain" description="Glycine transporter" evidence="8">
    <location>
        <begin position="91"/>
        <end position="162"/>
    </location>
</feature>
<keyword evidence="5 7" id="KW-1133">Transmembrane helix</keyword>
<dbReference type="PANTHER" id="PTHR30506">
    <property type="entry name" value="INNER MEMBRANE PROTEIN"/>
    <property type="match status" value="1"/>
</dbReference>
<evidence type="ECO:0000256" key="5">
    <source>
        <dbReference type="ARBA" id="ARBA00022989"/>
    </source>
</evidence>
<dbReference type="InterPro" id="IPR005115">
    <property type="entry name" value="Gly_transporter"/>
</dbReference>
<feature type="transmembrane region" description="Helical" evidence="7">
    <location>
        <begin position="115"/>
        <end position="136"/>
    </location>
</feature>
<organism evidence="9 10">
    <name type="scientific">Rhodococcus antarcticus</name>
    <dbReference type="NCBI Taxonomy" id="2987751"/>
    <lineage>
        <taxon>Bacteria</taxon>
        <taxon>Bacillati</taxon>
        <taxon>Actinomycetota</taxon>
        <taxon>Actinomycetes</taxon>
        <taxon>Mycobacteriales</taxon>
        <taxon>Nocardiaceae</taxon>
        <taxon>Rhodococcus</taxon>
    </lineage>
</organism>
<feature type="domain" description="Glycine transporter" evidence="8">
    <location>
        <begin position="5"/>
        <end position="78"/>
    </location>
</feature>
<keyword evidence="10" id="KW-1185">Reference proteome</keyword>
<feature type="transmembrane region" description="Helical" evidence="7">
    <location>
        <begin position="172"/>
        <end position="189"/>
    </location>
</feature>
<accession>A0ABY6NXI7</accession>
<feature type="transmembrane region" description="Helical" evidence="7">
    <location>
        <begin position="148"/>
        <end position="166"/>
    </location>
</feature>
<dbReference type="PANTHER" id="PTHR30506:SF3">
    <property type="entry name" value="UPF0126 INNER MEMBRANE PROTEIN YADS-RELATED"/>
    <property type="match status" value="1"/>
</dbReference>
<evidence type="ECO:0000256" key="6">
    <source>
        <dbReference type="ARBA" id="ARBA00023136"/>
    </source>
</evidence>
<evidence type="ECO:0000313" key="9">
    <source>
        <dbReference type="EMBL" id="UZJ24112.1"/>
    </source>
</evidence>
<dbReference type="RefSeq" id="WP_265382219.1">
    <property type="nucleotide sequence ID" value="NZ_CP110615.1"/>
</dbReference>
<comment type="subcellular location">
    <subcellularLocation>
        <location evidence="1">Cell membrane</location>
        <topology evidence="1">Multi-pass membrane protein</topology>
    </subcellularLocation>
</comment>
<name>A0ABY6NXI7_9NOCA</name>
<feature type="transmembrane region" description="Helical" evidence="7">
    <location>
        <begin position="62"/>
        <end position="78"/>
    </location>
</feature>